<dbReference type="GO" id="GO:0003700">
    <property type="term" value="F:DNA-binding transcription factor activity"/>
    <property type="evidence" value="ECO:0007669"/>
    <property type="project" value="TreeGrafter"/>
</dbReference>
<dbReference type="Proteomes" id="UP001388673">
    <property type="component" value="Unassembled WGS sequence"/>
</dbReference>
<name>A0AAW0Z0H0_9TREE</name>
<dbReference type="EMBL" id="JBCAWK010000005">
    <property type="protein sequence ID" value="KAK8858953.1"/>
    <property type="molecule type" value="Genomic_DNA"/>
</dbReference>
<evidence type="ECO:0000256" key="2">
    <source>
        <dbReference type="ARBA" id="ARBA00023242"/>
    </source>
</evidence>
<dbReference type="KEGG" id="kne:92180442"/>
<dbReference type="GO" id="GO:0045944">
    <property type="term" value="P:positive regulation of transcription by RNA polymerase II"/>
    <property type="evidence" value="ECO:0007669"/>
    <property type="project" value="TreeGrafter"/>
</dbReference>
<comment type="caution">
    <text evidence="3">The sequence shown here is derived from an EMBL/GenBank/DDBJ whole genome shotgun (WGS) entry which is preliminary data.</text>
</comment>
<proteinExistence type="predicted"/>
<dbReference type="GO" id="GO:0005634">
    <property type="term" value="C:nucleus"/>
    <property type="evidence" value="ECO:0007669"/>
    <property type="project" value="UniProtKB-SubCell"/>
</dbReference>
<protein>
    <submittedName>
        <fullName evidence="3">Uncharacterized protein</fullName>
    </submittedName>
</protein>
<dbReference type="InterPro" id="IPR021858">
    <property type="entry name" value="Fun_TF"/>
</dbReference>
<comment type="subcellular location">
    <subcellularLocation>
        <location evidence="1">Nucleus</location>
    </subcellularLocation>
</comment>
<reference evidence="3 4" key="1">
    <citation type="journal article" date="2024" name="bioRxiv">
        <title>Comparative genomics of Cryptococcus and Kwoniella reveals pathogenesis evolution and contrasting karyotype dynamics via intercentromeric recombination or chromosome fusion.</title>
        <authorList>
            <person name="Coelho M.A."/>
            <person name="David-Palma M."/>
            <person name="Shea T."/>
            <person name="Bowers K."/>
            <person name="McGinley-Smith S."/>
            <person name="Mohammad A.W."/>
            <person name="Gnirke A."/>
            <person name="Yurkov A.M."/>
            <person name="Nowrousian M."/>
            <person name="Sun S."/>
            <person name="Cuomo C.A."/>
            <person name="Heitman J."/>
        </authorList>
    </citation>
    <scope>NUCLEOTIDE SEQUENCE [LARGE SCALE GENOMIC DNA]</scope>
    <source>
        <strain evidence="3 4">CBS 13917</strain>
    </source>
</reference>
<keyword evidence="4" id="KW-1185">Reference proteome</keyword>
<organism evidence="3 4">
    <name type="scientific">Kwoniella newhampshirensis</name>
    <dbReference type="NCBI Taxonomy" id="1651941"/>
    <lineage>
        <taxon>Eukaryota</taxon>
        <taxon>Fungi</taxon>
        <taxon>Dikarya</taxon>
        <taxon>Basidiomycota</taxon>
        <taxon>Agaricomycotina</taxon>
        <taxon>Tremellomycetes</taxon>
        <taxon>Tremellales</taxon>
        <taxon>Cryptococcaceae</taxon>
        <taxon>Kwoniella</taxon>
    </lineage>
</organism>
<sequence>MHYQFFENILYHDVLGSFILNSAPMVPESIANHHSRTGMETLHTLTGVSLPLFSTMHRVAELVRRRRAKRGKGWSDEDLLDSVKPALNLEAALTEEKTRLDHLVMTKPHISSHRYLHEAFRIACLLQIRYHVLGEPPCSLNIRLLVRQALSLLEAMCDQSLPGFCSAHWVIFLAALCSVAGGQDDRELDDRERIDRIYDDFLADFGFLNVERSRKIVQEVWARNSGGQVFVDWLDILEEYDWEIFVV</sequence>
<dbReference type="PANTHER" id="PTHR37534">
    <property type="entry name" value="TRANSCRIPTIONAL ACTIVATOR PROTEIN UGA3"/>
    <property type="match status" value="1"/>
</dbReference>
<dbReference type="Pfam" id="PF11951">
    <property type="entry name" value="Fungal_trans_2"/>
    <property type="match status" value="1"/>
</dbReference>
<dbReference type="RefSeq" id="XP_066803794.1">
    <property type="nucleotide sequence ID" value="XM_066946293.1"/>
</dbReference>
<accession>A0AAW0Z0H0</accession>
<evidence type="ECO:0000313" key="3">
    <source>
        <dbReference type="EMBL" id="KAK8858953.1"/>
    </source>
</evidence>
<evidence type="ECO:0000313" key="4">
    <source>
        <dbReference type="Proteomes" id="UP001388673"/>
    </source>
</evidence>
<dbReference type="AlphaFoldDB" id="A0AAW0Z0H0"/>
<dbReference type="PANTHER" id="PTHR37534:SF7">
    <property type="entry name" value="TRANSCRIPTIONAL ACTIVATOR PROTEIN UGA3"/>
    <property type="match status" value="1"/>
</dbReference>
<dbReference type="GO" id="GO:0000976">
    <property type="term" value="F:transcription cis-regulatory region binding"/>
    <property type="evidence" value="ECO:0007669"/>
    <property type="project" value="TreeGrafter"/>
</dbReference>
<gene>
    <name evidence="3" type="ORF">IAR55_003184</name>
</gene>
<evidence type="ECO:0000256" key="1">
    <source>
        <dbReference type="ARBA" id="ARBA00004123"/>
    </source>
</evidence>
<dbReference type="GeneID" id="92180442"/>
<keyword evidence="2" id="KW-0539">Nucleus</keyword>